<gene>
    <name evidence="2" type="ORF">GCM10020367_60440</name>
</gene>
<reference evidence="3" key="1">
    <citation type="journal article" date="2019" name="Int. J. Syst. Evol. Microbiol.">
        <title>The Global Catalogue of Microorganisms (GCM) 10K type strain sequencing project: providing services to taxonomists for standard genome sequencing and annotation.</title>
        <authorList>
            <consortium name="The Broad Institute Genomics Platform"/>
            <consortium name="The Broad Institute Genome Sequencing Center for Infectious Disease"/>
            <person name="Wu L."/>
            <person name="Ma J."/>
        </authorList>
    </citation>
    <scope>NUCLEOTIDE SEQUENCE [LARGE SCALE GENOMIC DNA]</scope>
    <source>
        <strain evidence="3">JCM 9651</strain>
    </source>
</reference>
<evidence type="ECO:0000256" key="1">
    <source>
        <dbReference type="SAM" id="MobiDB-lite"/>
    </source>
</evidence>
<evidence type="ECO:0000313" key="3">
    <source>
        <dbReference type="Proteomes" id="UP001499990"/>
    </source>
</evidence>
<name>A0ABP6SKL0_9ACTN</name>
<proteinExistence type="predicted"/>
<protein>
    <submittedName>
        <fullName evidence="2">Uncharacterized protein</fullName>
    </submittedName>
</protein>
<keyword evidence="3" id="KW-1185">Reference proteome</keyword>
<organism evidence="2 3">
    <name type="scientific">Streptomyces sannanensis</name>
    <dbReference type="NCBI Taxonomy" id="285536"/>
    <lineage>
        <taxon>Bacteria</taxon>
        <taxon>Bacillati</taxon>
        <taxon>Actinomycetota</taxon>
        <taxon>Actinomycetes</taxon>
        <taxon>Kitasatosporales</taxon>
        <taxon>Streptomycetaceae</taxon>
        <taxon>Streptomyces</taxon>
    </lineage>
</organism>
<dbReference type="RefSeq" id="WP_345043529.1">
    <property type="nucleotide sequence ID" value="NZ_BAAAYL010000001.1"/>
</dbReference>
<comment type="caution">
    <text evidence="2">The sequence shown here is derived from an EMBL/GenBank/DDBJ whole genome shotgun (WGS) entry which is preliminary data.</text>
</comment>
<feature type="region of interest" description="Disordered" evidence="1">
    <location>
        <begin position="48"/>
        <end position="86"/>
    </location>
</feature>
<evidence type="ECO:0000313" key="2">
    <source>
        <dbReference type="EMBL" id="GAA3378930.1"/>
    </source>
</evidence>
<dbReference type="Proteomes" id="UP001499990">
    <property type="component" value="Unassembled WGS sequence"/>
</dbReference>
<accession>A0ABP6SKL0</accession>
<sequence length="86" mass="9445">MAAQHEVACSQFMGGGAGTRVQPYLAYLHQRWNEGCTDAARLCAEIREQGPASTSSVSRSCMPTEDRYVAPQRVDQNPPCDQAEEQ</sequence>
<feature type="compositionally biased region" description="Polar residues" evidence="1">
    <location>
        <begin position="51"/>
        <end position="61"/>
    </location>
</feature>
<dbReference type="EMBL" id="BAAAYL010000001">
    <property type="protein sequence ID" value="GAA3378930.1"/>
    <property type="molecule type" value="Genomic_DNA"/>
</dbReference>